<comment type="subcellular location">
    <subcellularLocation>
        <location evidence="12">Cytoplasm</location>
    </subcellularLocation>
</comment>
<sequence length="364" mass="40450">MEEATMKRINNFNAGPAALPLEVLQQVREELLDYQGEGLSVMEMSHRSKTFEAIIRGAEDLMKELMGIPDDYQVLFMQGGATLQFAAVPLNLMEDGATADYVNTGAWSDKAIKEARKLGKNVRVVAASDDENYSYIPREIPLNPDARYLHITSNNTIFGTQFSQYPDTGDIPLVCDMSSDINCRPVDVSRFDLIYAGAQKNMGPSGVTIVIIKKSLLEKSPAGLPTMLNYNIIAGKGSMYNTPPTFAIYIIKLVLEWMKKQGGLTAIEKINRQKAETLYKAIDRSDFYRGTVRPDSRSLMNVTFRLPSEELEKRFITEALEHNLLGVKGHRSVGGIRASIYNAVPLSSVEALVSFMDAFEKKNG</sequence>
<dbReference type="Gene3D" id="3.90.1150.10">
    <property type="entry name" value="Aspartate Aminotransferase, domain 1"/>
    <property type="match status" value="1"/>
</dbReference>
<evidence type="ECO:0000256" key="8">
    <source>
        <dbReference type="ARBA" id="ARBA00023096"/>
    </source>
</evidence>
<dbReference type="InterPro" id="IPR015424">
    <property type="entry name" value="PyrdxlP-dep_Trfase"/>
</dbReference>
<keyword evidence="12" id="KW-0963">Cytoplasm</keyword>
<feature type="binding site" evidence="12">
    <location>
        <begin position="81"/>
        <end position="82"/>
    </location>
    <ligand>
        <name>pyridoxal 5'-phosphate</name>
        <dbReference type="ChEBI" id="CHEBI:597326"/>
    </ligand>
</feature>
<dbReference type="FunFam" id="3.40.640.10:FF:000010">
    <property type="entry name" value="Phosphoserine aminotransferase"/>
    <property type="match status" value="1"/>
</dbReference>
<feature type="binding site" evidence="12">
    <location>
        <position position="156"/>
    </location>
    <ligand>
        <name>pyridoxal 5'-phosphate</name>
        <dbReference type="ChEBI" id="CHEBI:597326"/>
    </ligand>
</feature>
<feature type="binding site" evidence="12">
    <location>
        <position position="47"/>
    </location>
    <ligand>
        <name>L-glutamate</name>
        <dbReference type="ChEBI" id="CHEBI:29985"/>
    </ligand>
</feature>
<evidence type="ECO:0000256" key="2">
    <source>
        <dbReference type="ARBA" id="ARBA00005099"/>
    </source>
</evidence>
<evidence type="ECO:0000256" key="13">
    <source>
        <dbReference type="RuleBase" id="RU004505"/>
    </source>
</evidence>
<dbReference type="PIRSF" id="PIRSF000525">
    <property type="entry name" value="SerC"/>
    <property type="match status" value="1"/>
</dbReference>
<dbReference type="PANTHER" id="PTHR43247:SF1">
    <property type="entry name" value="PHOSPHOSERINE AMINOTRANSFERASE"/>
    <property type="match status" value="1"/>
</dbReference>
<evidence type="ECO:0000313" key="15">
    <source>
        <dbReference type="EMBL" id="HHM02852.1"/>
    </source>
</evidence>
<comment type="function">
    <text evidence="12">Catalyzes the reversible conversion of 3-phosphohydroxypyruvate to phosphoserine and of 3-hydroxy-2-oxo-4-phosphonooxybutanoate to phosphohydroxythreonine.</text>
</comment>
<dbReference type="GO" id="GO:0006564">
    <property type="term" value="P:L-serine biosynthetic process"/>
    <property type="evidence" value="ECO:0007669"/>
    <property type="project" value="UniProtKB-UniRule"/>
</dbReference>
<dbReference type="Pfam" id="PF00266">
    <property type="entry name" value="Aminotran_5"/>
    <property type="match status" value="1"/>
</dbReference>
<keyword evidence="6 12" id="KW-0808">Transferase</keyword>
<feature type="binding site" evidence="12">
    <location>
        <position position="199"/>
    </location>
    <ligand>
        <name>pyridoxal 5'-phosphate</name>
        <dbReference type="ChEBI" id="CHEBI:597326"/>
    </ligand>
</feature>
<comment type="caution">
    <text evidence="15">The sequence shown here is derived from an EMBL/GenBank/DDBJ whole genome shotgun (WGS) entry which is preliminary data.</text>
</comment>
<comment type="caution">
    <text evidence="12">Lacks conserved residue(s) required for the propagation of feature annotation.</text>
</comment>
<dbReference type="PANTHER" id="PTHR43247">
    <property type="entry name" value="PHOSPHOSERINE AMINOTRANSFERASE"/>
    <property type="match status" value="1"/>
</dbReference>
<proteinExistence type="inferred from homology"/>
<keyword evidence="8 12" id="KW-0664">Pyridoxine biosynthesis</keyword>
<evidence type="ECO:0000256" key="1">
    <source>
        <dbReference type="ARBA" id="ARBA00004915"/>
    </source>
</evidence>
<comment type="similarity">
    <text evidence="3 12">Belongs to the class-V pyridoxal-phosphate-dependent aminotransferase family. SerC subfamily.</text>
</comment>
<dbReference type="UniPathway" id="UPA00135">
    <property type="reaction ID" value="UER00197"/>
</dbReference>
<dbReference type="InterPro" id="IPR015421">
    <property type="entry name" value="PyrdxlP-dep_Trfase_major"/>
</dbReference>
<feature type="binding site" evidence="12">
    <location>
        <position position="176"/>
    </location>
    <ligand>
        <name>pyridoxal 5'-phosphate</name>
        <dbReference type="ChEBI" id="CHEBI:597326"/>
    </ligand>
</feature>
<dbReference type="NCBIfam" id="TIGR01364">
    <property type="entry name" value="serC_1"/>
    <property type="match status" value="1"/>
</dbReference>
<reference evidence="15" key="1">
    <citation type="journal article" date="2020" name="mSystems">
        <title>Genome- and Community-Level Interaction Insights into Carbon Utilization and Element Cycling Functions of Hydrothermarchaeota in Hydrothermal Sediment.</title>
        <authorList>
            <person name="Zhou Z."/>
            <person name="Liu Y."/>
            <person name="Xu W."/>
            <person name="Pan J."/>
            <person name="Luo Z.H."/>
            <person name="Li M."/>
        </authorList>
    </citation>
    <scope>NUCLEOTIDE SEQUENCE [LARGE SCALE GENOMIC DNA]</scope>
    <source>
        <strain evidence="15">HyVt-460</strain>
    </source>
</reference>
<dbReference type="GO" id="GO:0004648">
    <property type="term" value="F:O-phospho-L-serine:2-oxoglutarate aminotransferase activity"/>
    <property type="evidence" value="ECO:0007669"/>
    <property type="project" value="UniProtKB-UniRule"/>
</dbReference>
<evidence type="ECO:0000256" key="10">
    <source>
        <dbReference type="ARBA" id="ARBA00047630"/>
    </source>
</evidence>
<dbReference type="NCBIfam" id="NF003764">
    <property type="entry name" value="PRK05355.1"/>
    <property type="match status" value="1"/>
</dbReference>
<dbReference type="Gene3D" id="3.40.640.10">
    <property type="entry name" value="Type I PLP-dependent aspartate aminotransferase-like (Major domain)"/>
    <property type="match status" value="1"/>
</dbReference>
<evidence type="ECO:0000256" key="7">
    <source>
        <dbReference type="ARBA" id="ARBA00022898"/>
    </source>
</evidence>
<dbReference type="Proteomes" id="UP000885771">
    <property type="component" value="Unassembled WGS sequence"/>
</dbReference>
<comment type="subunit">
    <text evidence="12">Homodimer.</text>
</comment>
<dbReference type="CDD" id="cd00611">
    <property type="entry name" value="PSAT_like"/>
    <property type="match status" value="1"/>
</dbReference>
<feature type="binding site" evidence="12">
    <location>
        <position position="107"/>
    </location>
    <ligand>
        <name>pyridoxal 5'-phosphate</name>
        <dbReference type="ChEBI" id="CHEBI:597326"/>
    </ligand>
</feature>
<protein>
    <recommendedName>
        <fullName evidence="12">Phosphoserine aminotransferase</fullName>
        <ecNumber evidence="12">2.6.1.52</ecNumber>
    </recommendedName>
    <alternativeName>
        <fullName evidence="12">Phosphohydroxythreonine aminotransferase</fullName>
        <shortName evidence="12">PSAT</shortName>
    </alternativeName>
</protein>
<feature type="binding site" evidence="12">
    <location>
        <begin position="241"/>
        <end position="242"/>
    </location>
    <ligand>
        <name>pyridoxal 5'-phosphate</name>
        <dbReference type="ChEBI" id="CHEBI:597326"/>
    </ligand>
</feature>
<feature type="domain" description="Aminotransferase class V" evidence="14">
    <location>
        <begin position="9"/>
        <end position="352"/>
    </location>
</feature>
<evidence type="ECO:0000256" key="6">
    <source>
        <dbReference type="ARBA" id="ARBA00022679"/>
    </source>
</evidence>
<evidence type="ECO:0000256" key="4">
    <source>
        <dbReference type="ARBA" id="ARBA00022576"/>
    </source>
</evidence>
<evidence type="ECO:0000256" key="3">
    <source>
        <dbReference type="ARBA" id="ARBA00006904"/>
    </source>
</evidence>
<dbReference type="SUPFAM" id="SSF53383">
    <property type="entry name" value="PLP-dependent transferases"/>
    <property type="match status" value="1"/>
</dbReference>
<comment type="pathway">
    <text evidence="1 12">Cofactor biosynthesis; pyridoxine 5'-phosphate biosynthesis; pyridoxine 5'-phosphate from D-erythrose 4-phosphate: step 3/5.</text>
</comment>
<dbReference type="InterPro" id="IPR022278">
    <property type="entry name" value="Pser_aminoTfrase"/>
</dbReference>
<evidence type="ECO:0000256" key="11">
    <source>
        <dbReference type="ARBA" id="ARBA00049007"/>
    </source>
</evidence>
<evidence type="ECO:0000256" key="12">
    <source>
        <dbReference type="HAMAP-Rule" id="MF_00160"/>
    </source>
</evidence>
<gene>
    <name evidence="12 15" type="primary">serC</name>
    <name evidence="15" type="ORF">ENJ15_07535</name>
</gene>
<comment type="pathway">
    <text evidence="2 12 13">Amino-acid biosynthesis; L-serine biosynthesis; L-serine from 3-phospho-D-glycerate: step 2/3.</text>
</comment>
<dbReference type="GO" id="GO:0008615">
    <property type="term" value="P:pyridoxine biosynthetic process"/>
    <property type="evidence" value="ECO:0007669"/>
    <property type="project" value="UniProtKB-UniRule"/>
</dbReference>
<accession>A0A7V5RQZ7</accession>
<dbReference type="EC" id="2.6.1.52" evidence="12"/>
<keyword evidence="5 12" id="KW-0028">Amino-acid biosynthesis</keyword>
<evidence type="ECO:0000256" key="5">
    <source>
        <dbReference type="ARBA" id="ARBA00022605"/>
    </source>
</evidence>
<comment type="catalytic activity">
    <reaction evidence="11 12 13">
        <text>O-phospho-L-serine + 2-oxoglutarate = 3-phosphooxypyruvate + L-glutamate</text>
        <dbReference type="Rhea" id="RHEA:14329"/>
        <dbReference type="ChEBI" id="CHEBI:16810"/>
        <dbReference type="ChEBI" id="CHEBI:18110"/>
        <dbReference type="ChEBI" id="CHEBI:29985"/>
        <dbReference type="ChEBI" id="CHEBI:57524"/>
        <dbReference type="EC" id="2.6.1.52"/>
    </reaction>
</comment>
<comment type="cofactor">
    <cofactor evidence="12">
        <name>pyridoxal 5'-phosphate</name>
        <dbReference type="ChEBI" id="CHEBI:597326"/>
    </cofactor>
    <text evidence="12">Binds 1 pyridoxal phosphate per subunit.</text>
</comment>
<dbReference type="InterPro" id="IPR020578">
    <property type="entry name" value="Aminotrans_V_PyrdxlP_BS"/>
</dbReference>
<dbReference type="InterPro" id="IPR000192">
    <property type="entry name" value="Aminotrans_V_dom"/>
</dbReference>
<dbReference type="EMBL" id="DRLI01000289">
    <property type="protein sequence ID" value="HHM02852.1"/>
    <property type="molecule type" value="Genomic_DNA"/>
</dbReference>
<keyword evidence="9 12" id="KW-0718">Serine biosynthesis</keyword>
<keyword evidence="7 12" id="KW-0663">Pyridoxal phosphate</keyword>
<dbReference type="UniPathway" id="UPA00244">
    <property type="reaction ID" value="UER00311"/>
</dbReference>
<dbReference type="InterPro" id="IPR015422">
    <property type="entry name" value="PyrdxlP-dep_Trfase_small"/>
</dbReference>
<dbReference type="HAMAP" id="MF_00160">
    <property type="entry name" value="SerC_aminotrans_5"/>
    <property type="match status" value="1"/>
</dbReference>
<comment type="catalytic activity">
    <reaction evidence="10 12">
        <text>4-(phosphooxy)-L-threonine + 2-oxoglutarate = (R)-3-hydroxy-2-oxo-4-phosphooxybutanoate + L-glutamate</text>
        <dbReference type="Rhea" id="RHEA:16573"/>
        <dbReference type="ChEBI" id="CHEBI:16810"/>
        <dbReference type="ChEBI" id="CHEBI:29985"/>
        <dbReference type="ChEBI" id="CHEBI:58452"/>
        <dbReference type="ChEBI" id="CHEBI:58538"/>
        <dbReference type="EC" id="2.6.1.52"/>
    </reaction>
</comment>
<dbReference type="FunFam" id="3.90.1150.10:FF:000006">
    <property type="entry name" value="Phosphoserine aminotransferase"/>
    <property type="match status" value="1"/>
</dbReference>
<evidence type="ECO:0000256" key="9">
    <source>
        <dbReference type="ARBA" id="ARBA00023299"/>
    </source>
</evidence>
<dbReference type="GO" id="GO:0005737">
    <property type="term" value="C:cytoplasm"/>
    <property type="evidence" value="ECO:0007669"/>
    <property type="project" value="UniProtKB-SubCell"/>
</dbReference>
<dbReference type="PROSITE" id="PS00595">
    <property type="entry name" value="AA_TRANSFER_CLASS_5"/>
    <property type="match status" value="1"/>
</dbReference>
<keyword evidence="4 12" id="KW-0032">Aminotransferase</keyword>
<evidence type="ECO:0000259" key="14">
    <source>
        <dbReference type="Pfam" id="PF00266"/>
    </source>
</evidence>
<dbReference type="GO" id="GO:0030170">
    <property type="term" value="F:pyridoxal phosphate binding"/>
    <property type="evidence" value="ECO:0007669"/>
    <property type="project" value="UniProtKB-UniRule"/>
</dbReference>
<feature type="modified residue" description="N6-(pyridoxal phosphate)lysine" evidence="12">
    <location>
        <position position="200"/>
    </location>
</feature>
<organism evidence="15">
    <name type="scientific">Caldithrix abyssi</name>
    <dbReference type="NCBI Taxonomy" id="187145"/>
    <lineage>
        <taxon>Bacteria</taxon>
        <taxon>Pseudomonadati</taxon>
        <taxon>Calditrichota</taxon>
        <taxon>Calditrichia</taxon>
        <taxon>Calditrichales</taxon>
        <taxon>Calditrichaceae</taxon>
        <taxon>Caldithrix</taxon>
    </lineage>
</organism>
<dbReference type="AlphaFoldDB" id="A0A7V5RQZ7"/>
<name>A0A7V5RQZ7_CALAY</name>